<evidence type="ECO:0000256" key="1">
    <source>
        <dbReference type="ARBA" id="ARBA00002254"/>
    </source>
</evidence>
<comment type="similarity">
    <text evidence="3 10">Belongs to the FliL family.</text>
</comment>
<evidence type="ECO:0000256" key="5">
    <source>
        <dbReference type="ARBA" id="ARBA00022500"/>
    </source>
</evidence>
<dbReference type="InterPro" id="IPR005503">
    <property type="entry name" value="FliL"/>
</dbReference>
<evidence type="ECO:0000256" key="10">
    <source>
        <dbReference type="RuleBase" id="RU364125"/>
    </source>
</evidence>
<comment type="function">
    <text evidence="1 10">Controls the rotational direction of flagella during chemotaxis.</text>
</comment>
<protein>
    <recommendedName>
        <fullName evidence="10">Flagellar protein FliL</fullName>
    </recommendedName>
</protein>
<keyword evidence="5 10" id="KW-0145">Chemotaxis</keyword>
<dbReference type="RefSeq" id="WP_093361148.1">
    <property type="nucleotide sequence ID" value="NZ_FOLG01000007.1"/>
</dbReference>
<evidence type="ECO:0000256" key="8">
    <source>
        <dbReference type="ARBA" id="ARBA00022989"/>
    </source>
</evidence>
<gene>
    <name evidence="11" type="ORF">SAMN04488094_107157</name>
</gene>
<keyword evidence="11" id="KW-0969">Cilium</keyword>
<evidence type="ECO:0000256" key="4">
    <source>
        <dbReference type="ARBA" id="ARBA00022475"/>
    </source>
</evidence>
<dbReference type="GO" id="GO:0071973">
    <property type="term" value="P:bacterial-type flagellum-dependent cell motility"/>
    <property type="evidence" value="ECO:0007669"/>
    <property type="project" value="InterPro"/>
</dbReference>
<dbReference type="Pfam" id="PF03748">
    <property type="entry name" value="FliL"/>
    <property type="match status" value="1"/>
</dbReference>
<keyword evidence="10" id="KW-0997">Cell inner membrane</keyword>
<dbReference type="AlphaFoldDB" id="A0A1I1KZU6"/>
<feature type="transmembrane region" description="Helical" evidence="10">
    <location>
        <begin position="21"/>
        <end position="43"/>
    </location>
</feature>
<organism evidence="11 12">
    <name type="scientific">Tropicimonas isoalkanivorans</name>
    <dbReference type="NCBI Taxonomy" id="441112"/>
    <lineage>
        <taxon>Bacteria</taxon>
        <taxon>Pseudomonadati</taxon>
        <taxon>Pseudomonadota</taxon>
        <taxon>Alphaproteobacteria</taxon>
        <taxon>Rhodobacterales</taxon>
        <taxon>Roseobacteraceae</taxon>
        <taxon>Tropicimonas</taxon>
    </lineage>
</organism>
<keyword evidence="6 10" id="KW-0812">Transmembrane</keyword>
<dbReference type="GO" id="GO:0005886">
    <property type="term" value="C:plasma membrane"/>
    <property type="evidence" value="ECO:0007669"/>
    <property type="project" value="UniProtKB-SubCell"/>
</dbReference>
<evidence type="ECO:0000256" key="3">
    <source>
        <dbReference type="ARBA" id="ARBA00008281"/>
    </source>
</evidence>
<evidence type="ECO:0000313" key="11">
    <source>
        <dbReference type="EMBL" id="SFC66261.1"/>
    </source>
</evidence>
<evidence type="ECO:0000256" key="2">
    <source>
        <dbReference type="ARBA" id="ARBA00004162"/>
    </source>
</evidence>
<keyword evidence="9 10" id="KW-0472">Membrane</keyword>
<keyword evidence="12" id="KW-1185">Reference proteome</keyword>
<keyword evidence="7 10" id="KW-0283">Flagellar rotation</keyword>
<sequence>MADVQAAEAPPEKTRKGLMPILIGIVLASVLGGAGFMATYSGLLDTGGSDEAHSAHGTDQLDTAFVPMDPVVISLGRSEGVGHHLRFQANLEVAPGEEGTVEALMPRILDVLNSYLRAVEVEEIERPTALIRIRAQMLRRIQLVVGGDRVRDLLISQFVLN</sequence>
<comment type="subcellular location">
    <subcellularLocation>
        <location evidence="10">Cell inner membrane</location>
    </subcellularLocation>
    <subcellularLocation>
        <location evidence="2">Cell membrane</location>
        <topology evidence="2">Single-pass membrane protein</topology>
    </subcellularLocation>
</comment>
<dbReference type="GO" id="GO:0009425">
    <property type="term" value="C:bacterial-type flagellum basal body"/>
    <property type="evidence" value="ECO:0007669"/>
    <property type="project" value="InterPro"/>
</dbReference>
<keyword evidence="11" id="KW-0966">Cell projection</keyword>
<evidence type="ECO:0000256" key="6">
    <source>
        <dbReference type="ARBA" id="ARBA00022692"/>
    </source>
</evidence>
<evidence type="ECO:0000256" key="7">
    <source>
        <dbReference type="ARBA" id="ARBA00022779"/>
    </source>
</evidence>
<evidence type="ECO:0000313" key="12">
    <source>
        <dbReference type="Proteomes" id="UP000198728"/>
    </source>
</evidence>
<evidence type="ECO:0000256" key="9">
    <source>
        <dbReference type="ARBA" id="ARBA00023136"/>
    </source>
</evidence>
<proteinExistence type="inferred from homology"/>
<dbReference type="STRING" id="441112.SAMN04488094_107157"/>
<dbReference type="OrthoDB" id="7619358at2"/>
<reference evidence="11 12" key="1">
    <citation type="submission" date="2016-10" db="EMBL/GenBank/DDBJ databases">
        <authorList>
            <person name="de Groot N.N."/>
        </authorList>
    </citation>
    <scope>NUCLEOTIDE SEQUENCE [LARGE SCALE GENOMIC DNA]</scope>
    <source>
        <strain evidence="11 12">DSM 19548</strain>
    </source>
</reference>
<keyword evidence="4" id="KW-1003">Cell membrane</keyword>
<keyword evidence="11" id="KW-0282">Flagellum</keyword>
<dbReference type="EMBL" id="FOLG01000007">
    <property type="protein sequence ID" value="SFC66261.1"/>
    <property type="molecule type" value="Genomic_DNA"/>
</dbReference>
<name>A0A1I1KZU6_9RHOB</name>
<keyword evidence="8 10" id="KW-1133">Transmembrane helix</keyword>
<dbReference type="Proteomes" id="UP000198728">
    <property type="component" value="Unassembled WGS sequence"/>
</dbReference>
<dbReference type="GO" id="GO:0006935">
    <property type="term" value="P:chemotaxis"/>
    <property type="evidence" value="ECO:0007669"/>
    <property type="project" value="UniProtKB-KW"/>
</dbReference>
<accession>A0A1I1KZU6</accession>